<reference evidence="2 3" key="1">
    <citation type="journal article" date="2018" name="Front. Plant Sci.">
        <title>Red Clover (Trifolium pratense) and Zigzag Clover (T. medium) - A Picture of Genomic Similarities and Differences.</title>
        <authorList>
            <person name="Dluhosova J."/>
            <person name="Istvanek J."/>
            <person name="Nedelnik J."/>
            <person name="Repkova J."/>
        </authorList>
    </citation>
    <scope>NUCLEOTIDE SEQUENCE [LARGE SCALE GENOMIC DNA]</scope>
    <source>
        <strain evidence="3">cv. 10/8</strain>
        <tissue evidence="2">Leaf</tissue>
    </source>
</reference>
<dbReference type="AlphaFoldDB" id="A0A392T9B1"/>
<feature type="compositionally biased region" description="Basic residues" evidence="1">
    <location>
        <begin position="48"/>
        <end position="59"/>
    </location>
</feature>
<feature type="region of interest" description="Disordered" evidence="1">
    <location>
        <begin position="1"/>
        <end position="73"/>
    </location>
</feature>
<keyword evidence="3" id="KW-1185">Reference proteome</keyword>
<protein>
    <submittedName>
        <fullName evidence="2">Uncharacterized protein</fullName>
    </submittedName>
</protein>
<evidence type="ECO:0000256" key="1">
    <source>
        <dbReference type="SAM" id="MobiDB-lite"/>
    </source>
</evidence>
<organism evidence="2 3">
    <name type="scientific">Trifolium medium</name>
    <dbReference type="NCBI Taxonomy" id="97028"/>
    <lineage>
        <taxon>Eukaryota</taxon>
        <taxon>Viridiplantae</taxon>
        <taxon>Streptophyta</taxon>
        <taxon>Embryophyta</taxon>
        <taxon>Tracheophyta</taxon>
        <taxon>Spermatophyta</taxon>
        <taxon>Magnoliopsida</taxon>
        <taxon>eudicotyledons</taxon>
        <taxon>Gunneridae</taxon>
        <taxon>Pentapetalae</taxon>
        <taxon>rosids</taxon>
        <taxon>fabids</taxon>
        <taxon>Fabales</taxon>
        <taxon>Fabaceae</taxon>
        <taxon>Papilionoideae</taxon>
        <taxon>50 kb inversion clade</taxon>
        <taxon>NPAAA clade</taxon>
        <taxon>Hologalegina</taxon>
        <taxon>IRL clade</taxon>
        <taxon>Trifolieae</taxon>
        <taxon>Trifolium</taxon>
    </lineage>
</organism>
<sequence length="73" mass="7612">RIARESSNTSSPTALLVKSQTSEDSSSSATPTVNSVRGFTNNNPNRGHNNRGRNNRGNRGRNSDRGGGGGRGG</sequence>
<evidence type="ECO:0000313" key="2">
    <source>
        <dbReference type="EMBL" id="MCI57713.1"/>
    </source>
</evidence>
<accession>A0A392T9B1</accession>
<dbReference type="Proteomes" id="UP000265520">
    <property type="component" value="Unassembled WGS sequence"/>
</dbReference>
<name>A0A392T9B1_9FABA</name>
<feature type="compositionally biased region" description="Polar residues" evidence="1">
    <location>
        <begin position="29"/>
        <end position="40"/>
    </location>
</feature>
<evidence type="ECO:0000313" key="3">
    <source>
        <dbReference type="Proteomes" id="UP000265520"/>
    </source>
</evidence>
<comment type="caution">
    <text evidence="2">The sequence shown here is derived from an EMBL/GenBank/DDBJ whole genome shotgun (WGS) entry which is preliminary data.</text>
</comment>
<feature type="non-terminal residue" evidence="2">
    <location>
        <position position="1"/>
    </location>
</feature>
<feature type="compositionally biased region" description="Low complexity" evidence="1">
    <location>
        <begin position="19"/>
        <end position="28"/>
    </location>
</feature>
<feature type="compositionally biased region" description="Polar residues" evidence="1">
    <location>
        <begin position="1"/>
        <end position="13"/>
    </location>
</feature>
<proteinExistence type="predicted"/>
<dbReference type="EMBL" id="LXQA010533593">
    <property type="protein sequence ID" value="MCI57713.1"/>
    <property type="molecule type" value="Genomic_DNA"/>
</dbReference>